<dbReference type="GO" id="GO:0019509">
    <property type="term" value="P:L-methionine salvage from methylthioadenosine"/>
    <property type="evidence" value="ECO:0007669"/>
    <property type="project" value="TreeGrafter"/>
</dbReference>
<dbReference type="InterPro" id="IPR035994">
    <property type="entry name" value="Nucleoside_phosphorylase_sf"/>
</dbReference>
<protein>
    <recommendedName>
        <fullName evidence="4">Purine nucleoside phosphorylase</fullName>
        <shortName evidence="4">PNP</shortName>
        <ecNumber evidence="4">2.4.2.1</ecNumber>
    </recommendedName>
</protein>
<comment type="catalytic activity">
    <reaction evidence="4">
        <text>a purine D-ribonucleoside + phosphate = a purine nucleobase + alpha-D-ribose 1-phosphate</text>
        <dbReference type="Rhea" id="RHEA:19805"/>
        <dbReference type="ChEBI" id="CHEBI:26386"/>
        <dbReference type="ChEBI" id="CHEBI:43474"/>
        <dbReference type="ChEBI" id="CHEBI:57720"/>
        <dbReference type="ChEBI" id="CHEBI:142355"/>
        <dbReference type="EC" id="2.4.2.1"/>
    </reaction>
</comment>
<feature type="binding site" evidence="4">
    <location>
        <position position="13"/>
    </location>
    <ligand>
        <name>phosphate</name>
        <dbReference type="ChEBI" id="CHEBI:43474"/>
    </ligand>
</feature>
<keyword evidence="7" id="KW-1185">Reference proteome</keyword>
<dbReference type="Proteomes" id="UP000236151">
    <property type="component" value="Unassembled WGS sequence"/>
</dbReference>
<feature type="binding site" evidence="4">
    <location>
        <position position="184"/>
    </location>
    <ligand>
        <name>substrate</name>
    </ligand>
</feature>
<keyword evidence="3 4" id="KW-0660">Purine salvage</keyword>
<feature type="binding site" evidence="4">
    <location>
        <position position="185"/>
    </location>
    <ligand>
        <name>phosphate</name>
        <dbReference type="ChEBI" id="CHEBI:43474"/>
    </ligand>
</feature>
<dbReference type="EC" id="2.4.2.1" evidence="4"/>
<feature type="site" description="Important for substrate specificity" evidence="4">
    <location>
        <position position="224"/>
    </location>
</feature>
<keyword evidence="2 4" id="KW-0808">Transferase</keyword>
<gene>
    <name evidence="6" type="ORF">CDQ84_04945</name>
</gene>
<comment type="similarity">
    <text evidence="4">Belongs to the PNP/MTAP phosphorylase family. MTAP subfamily.</text>
</comment>
<dbReference type="RefSeq" id="WP_103080611.1">
    <property type="nucleotide sequence ID" value="NZ_CP021850.1"/>
</dbReference>
<evidence type="ECO:0000256" key="1">
    <source>
        <dbReference type="ARBA" id="ARBA00022676"/>
    </source>
</evidence>
<evidence type="ECO:0000313" key="6">
    <source>
        <dbReference type="EMBL" id="PNU00777.1"/>
    </source>
</evidence>
<dbReference type="PANTHER" id="PTHR42679:SF2">
    <property type="entry name" value="S-METHYL-5'-THIOADENOSINE PHOSPHORYLASE"/>
    <property type="match status" value="1"/>
</dbReference>
<evidence type="ECO:0000256" key="2">
    <source>
        <dbReference type="ARBA" id="ARBA00022679"/>
    </source>
</evidence>
<reference evidence="6 7" key="1">
    <citation type="submission" date="2017-06" db="EMBL/GenBank/DDBJ databases">
        <title>Investigating the central metabolism of Clostridium thermosuccinogenes.</title>
        <authorList>
            <person name="Koendjbiharie J.G."/>
            <person name="van Kranenburg R."/>
        </authorList>
    </citation>
    <scope>NUCLEOTIDE SEQUENCE [LARGE SCALE GENOMIC DNA]</scope>
    <source>
        <strain evidence="6 7">DSM 5806</strain>
    </source>
</reference>
<keyword evidence="1 4" id="KW-0328">Glycosyltransferase</keyword>
<dbReference type="Pfam" id="PF01048">
    <property type="entry name" value="PNP_UDP_1"/>
    <property type="match status" value="1"/>
</dbReference>
<accession>A0A2K2EZ51</accession>
<dbReference type="KEGG" id="cthd:CDO33_06960"/>
<feature type="site" description="Important for substrate specificity" evidence="4">
    <location>
        <position position="166"/>
    </location>
</feature>
<dbReference type="OrthoDB" id="1523230at2"/>
<comment type="miscellaneous">
    <text evidence="4">Although this enzyme belongs to the family of MTA phosphorylases based on sequence homology, it lacks several conserved amino acids in the substrate binding pocket that confer specificity towards MTA.</text>
</comment>
<dbReference type="CDD" id="cd09010">
    <property type="entry name" value="MTAP_SsMTAPII_like_MTIP"/>
    <property type="match status" value="1"/>
</dbReference>
<feature type="binding site" evidence="4">
    <location>
        <begin position="208"/>
        <end position="210"/>
    </location>
    <ligand>
        <name>substrate</name>
    </ligand>
</feature>
<dbReference type="InterPro" id="IPR000845">
    <property type="entry name" value="Nucleoside_phosphorylase_d"/>
</dbReference>
<sequence>MEYKADIGVFGGSGFYSFLDNVEELEIDTPYGKPSDKFTLATYEGKRIAFLPRHGRDHQYPPHMIPYRANLYAMKLLGVKKILAPTSSGSLQPHIKPGDFVICDQFVDRTWGRKDTFYDGPETRHTSAAHPYCPELRALAVEAGKNLGLTIHEKGTVVVIQGPRFSTVAESRWFSKMGWEVINMTQYPEAYLARELGICYANIALITDYDAGLEGRDDIPPVTNDEVLRVFNENIENVKRLLFEVIKRVDPTQDKCSCNKV</sequence>
<comment type="pathway">
    <text evidence="4">Purine metabolism; purine nucleoside salvage.</text>
</comment>
<dbReference type="InterPro" id="IPR010044">
    <property type="entry name" value="MTAP"/>
</dbReference>
<proteinExistence type="inferred from homology"/>
<dbReference type="GO" id="GO:0005829">
    <property type="term" value="C:cytosol"/>
    <property type="evidence" value="ECO:0007669"/>
    <property type="project" value="TreeGrafter"/>
</dbReference>
<comment type="subunit">
    <text evidence="4">Homohexamer. Dimer of a homotrimer.</text>
</comment>
<dbReference type="UniPathway" id="UPA00606"/>
<dbReference type="NCBIfam" id="TIGR01694">
    <property type="entry name" value="MTAP"/>
    <property type="match status" value="1"/>
</dbReference>
<comment type="function">
    <text evidence="4">Purine nucleoside phosphorylase involved in purine salvage.</text>
</comment>
<dbReference type="GO" id="GO:0006166">
    <property type="term" value="P:purine ribonucleoside salvage"/>
    <property type="evidence" value="ECO:0007669"/>
    <property type="project" value="UniProtKB-UniRule"/>
</dbReference>
<dbReference type="Gene3D" id="3.40.50.1580">
    <property type="entry name" value="Nucleoside phosphorylase domain"/>
    <property type="match status" value="1"/>
</dbReference>
<dbReference type="GO" id="GO:0017061">
    <property type="term" value="F:S-methyl-5-thioadenosine phosphorylase activity"/>
    <property type="evidence" value="ECO:0007669"/>
    <property type="project" value="InterPro"/>
</dbReference>
<evidence type="ECO:0000259" key="5">
    <source>
        <dbReference type="Pfam" id="PF01048"/>
    </source>
</evidence>
<dbReference type="InterPro" id="IPR018099">
    <property type="entry name" value="Purine_phosphorylase-2_CS"/>
</dbReference>
<evidence type="ECO:0000313" key="7">
    <source>
        <dbReference type="Proteomes" id="UP000236151"/>
    </source>
</evidence>
<dbReference type="FunFam" id="3.40.50.1580:FF:000012">
    <property type="entry name" value="Probable 6-oxopurine nucleoside phosphorylase"/>
    <property type="match status" value="1"/>
</dbReference>
<comment type="caution">
    <text evidence="4">Lacks conserved residue(s) required for the propagation of feature annotation.</text>
</comment>
<dbReference type="SUPFAM" id="SSF53167">
    <property type="entry name" value="Purine and uridine phosphorylases"/>
    <property type="match status" value="1"/>
</dbReference>
<dbReference type="AlphaFoldDB" id="A0A2K2EZ51"/>
<dbReference type="HAMAP" id="MF_01963">
    <property type="entry name" value="MTAP"/>
    <property type="match status" value="1"/>
</dbReference>
<evidence type="ECO:0000256" key="4">
    <source>
        <dbReference type="HAMAP-Rule" id="MF_01963"/>
    </source>
</evidence>
<evidence type="ECO:0000256" key="3">
    <source>
        <dbReference type="ARBA" id="ARBA00022726"/>
    </source>
</evidence>
<feature type="binding site" evidence="4">
    <location>
        <begin position="53"/>
        <end position="54"/>
    </location>
    <ligand>
        <name>phosphate</name>
        <dbReference type="ChEBI" id="CHEBI:43474"/>
    </ligand>
</feature>
<dbReference type="EMBL" id="NIOJ01000007">
    <property type="protein sequence ID" value="PNU00777.1"/>
    <property type="molecule type" value="Genomic_DNA"/>
</dbReference>
<name>A0A2K2EZ51_9CLOT</name>
<feature type="domain" description="Nucleoside phosphorylase" evidence="5">
    <location>
        <begin position="6"/>
        <end position="247"/>
    </location>
</feature>
<comment type="caution">
    <text evidence="6">The sequence shown here is derived from an EMBL/GenBank/DDBJ whole genome shotgun (WGS) entry which is preliminary data.</text>
</comment>
<organism evidence="6 7">
    <name type="scientific">Clostridium thermosuccinogenes</name>
    <dbReference type="NCBI Taxonomy" id="84032"/>
    <lineage>
        <taxon>Bacteria</taxon>
        <taxon>Bacillati</taxon>
        <taxon>Bacillota</taxon>
        <taxon>Clostridia</taxon>
        <taxon>Eubacteriales</taxon>
        <taxon>Clostridiaceae</taxon>
        <taxon>Clostridium</taxon>
    </lineage>
</organism>
<dbReference type="PANTHER" id="PTHR42679">
    <property type="entry name" value="S-METHYL-5'-THIOADENOSINE PHOSPHORYLASE"/>
    <property type="match status" value="1"/>
</dbReference>
<dbReference type="PROSITE" id="PS01240">
    <property type="entry name" value="PNP_MTAP_2"/>
    <property type="match status" value="1"/>
</dbReference>
<dbReference type="NCBIfam" id="NF005876">
    <property type="entry name" value="PRK07823.1"/>
    <property type="match status" value="1"/>
</dbReference>